<reference evidence="2 3" key="1">
    <citation type="journal article" date="2011" name="J. Bacteriol.">
        <title>Draft genome sequence of Caloramator australicus strain RC3T, a thermoanaerobe from the Great Artesian Basin of Australia.</title>
        <authorList>
            <person name="Ogg C.D."/>
            <person name="Patel B.K.C."/>
        </authorList>
    </citation>
    <scope>NUCLEOTIDE SEQUENCE [LARGE SCALE GENOMIC DNA]</scope>
    <source>
        <strain evidence="2 3">RC3</strain>
    </source>
</reference>
<dbReference type="CDD" id="cd01427">
    <property type="entry name" value="HAD_like"/>
    <property type="match status" value="1"/>
</dbReference>
<dbReference type="InterPro" id="IPR006439">
    <property type="entry name" value="HAD-SF_hydro_IA"/>
</dbReference>
<keyword evidence="3" id="KW-1185">Reference proteome</keyword>
<dbReference type="RefSeq" id="WP_008908401.1">
    <property type="nucleotide sequence ID" value="NZ_CAKP01000062.1"/>
</dbReference>
<dbReference type="Proteomes" id="UP000007652">
    <property type="component" value="Unassembled WGS sequence"/>
</dbReference>
<proteinExistence type="predicted"/>
<dbReference type="GO" id="GO:0016787">
    <property type="term" value="F:hydrolase activity"/>
    <property type="evidence" value="ECO:0007669"/>
    <property type="project" value="UniProtKB-KW"/>
</dbReference>
<dbReference type="InterPro" id="IPR036412">
    <property type="entry name" value="HAD-like_sf"/>
</dbReference>
<dbReference type="AlphaFoldDB" id="I7K6E5"/>
<evidence type="ECO:0000313" key="2">
    <source>
        <dbReference type="EMBL" id="CCJ33129.1"/>
    </source>
</evidence>
<evidence type="ECO:0000313" key="3">
    <source>
        <dbReference type="Proteomes" id="UP000007652"/>
    </source>
</evidence>
<dbReference type="SFLD" id="SFLDG01129">
    <property type="entry name" value="C1.5:_HAD__Beta-PGM__Phosphata"/>
    <property type="match status" value="1"/>
</dbReference>
<dbReference type="STRING" id="857293.CAAU_1045"/>
<dbReference type="InterPro" id="IPR051540">
    <property type="entry name" value="S-2-haloacid_dehalogenase"/>
</dbReference>
<dbReference type="Gene3D" id="1.10.150.520">
    <property type="match status" value="1"/>
</dbReference>
<dbReference type="Pfam" id="PF00702">
    <property type="entry name" value="Hydrolase"/>
    <property type="match status" value="1"/>
</dbReference>
<dbReference type="SFLD" id="SFLDS00003">
    <property type="entry name" value="Haloacid_Dehalogenase"/>
    <property type="match status" value="1"/>
</dbReference>
<evidence type="ECO:0000256" key="1">
    <source>
        <dbReference type="ARBA" id="ARBA00022801"/>
    </source>
</evidence>
<organism evidence="2 3">
    <name type="scientific">Caloramator australicus RC3</name>
    <dbReference type="NCBI Taxonomy" id="857293"/>
    <lineage>
        <taxon>Bacteria</taxon>
        <taxon>Bacillati</taxon>
        <taxon>Bacillota</taxon>
        <taxon>Clostridia</taxon>
        <taxon>Eubacteriales</taxon>
        <taxon>Clostridiaceae</taxon>
        <taxon>Caloramator</taxon>
    </lineage>
</organism>
<dbReference type="eggNOG" id="COG1011">
    <property type="taxonomic scope" value="Bacteria"/>
</dbReference>
<dbReference type="SUPFAM" id="SSF56784">
    <property type="entry name" value="HAD-like"/>
    <property type="match status" value="1"/>
</dbReference>
<sequence>MNTILFDLDGTLLPMDMDIFEKEYFKRLCFKLKNFLSPEHTVKFVLDATFDMIRNSDFNRTNKQVFMEKFTEYSKIKYEVVESIIDDFYKNEYKTIGEHFKSQEHIVKSIDILKEKGYDLVVATNAIFPKEAIIERLRWAGLDERDFIFITSFEVMHYCKPNIKYYEEILGIINKKPQECLMVGNDVEEDLIASKIGVKTFLIKDNILNKKNIKYFADFEGNYMDFYNFVMDLPYVVKDKEKGA</sequence>
<accession>I7K6E5</accession>
<dbReference type="InterPro" id="IPR023214">
    <property type="entry name" value="HAD_sf"/>
</dbReference>
<dbReference type="Gene3D" id="3.40.50.1000">
    <property type="entry name" value="HAD superfamily/HAD-like"/>
    <property type="match status" value="1"/>
</dbReference>
<dbReference type="PRINTS" id="PR00413">
    <property type="entry name" value="HADHALOGNASE"/>
</dbReference>
<dbReference type="EMBL" id="CAKP01000062">
    <property type="protein sequence ID" value="CCJ33129.1"/>
    <property type="molecule type" value="Genomic_DNA"/>
</dbReference>
<name>I7K6E5_9CLOT</name>
<keyword evidence="1" id="KW-0378">Hydrolase</keyword>
<protein>
    <submittedName>
        <fullName evidence="2">Uncharacterized protein</fullName>
    </submittedName>
</protein>
<comment type="caution">
    <text evidence="2">The sequence shown here is derived from an EMBL/GenBank/DDBJ whole genome shotgun (WGS) entry which is preliminary data.</text>
</comment>
<gene>
    <name evidence="2" type="ORF">CAAU_1045</name>
</gene>
<dbReference type="PANTHER" id="PTHR43316:SF3">
    <property type="entry name" value="HALOACID DEHALOGENASE, TYPE II (AFU_ORTHOLOGUE AFUA_2G07750)-RELATED"/>
    <property type="match status" value="1"/>
</dbReference>
<dbReference type="PANTHER" id="PTHR43316">
    <property type="entry name" value="HYDROLASE, HALOACID DELAHOGENASE-RELATED"/>
    <property type="match status" value="1"/>
</dbReference>